<dbReference type="Pfam" id="PF03787">
    <property type="entry name" value="RAMPs"/>
    <property type="match status" value="1"/>
</dbReference>
<organism evidence="3">
    <name type="scientific">termite gut metagenome</name>
    <dbReference type="NCBI Taxonomy" id="433724"/>
    <lineage>
        <taxon>unclassified sequences</taxon>
        <taxon>metagenomes</taxon>
        <taxon>organismal metagenomes</taxon>
    </lineage>
</organism>
<comment type="caution">
    <text evidence="3">The sequence shown here is derived from an EMBL/GenBank/DDBJ whole genome shotgun (WGS) entry which is preliminary data.</text>
</comment>
<dbReference type="CDD" id="cd09726">
    <property type="entry name" value="RAMP_I_III"/>
    <property type="match status" value="1"/>
</dbReference>
<dbReference type="InterPro" id="IPR005537">
    <property type="entry name" value="RAMP_III_fam"/>
</dbReference>
<dbReference type="EMBL" id="SNRY01001662">
    <property type="protein sequence ID" value="KAA6329354.1"/>
    <property type="molecule type" value="Genomic_DNA"/>
</dbReference>
<feature type="domain" description="CRISPR type III-associated protein" evidence="2">
    <location>
        <begin position="43"/>
        <end position="204"/>
    </location>
</feature>
<dbReference type="InterPro" id="IPR052216">
    <property type="entry name" value="CRISPR_Csm3_endoribonuclease"/>
</dbReference>
<name>A0A5J4R7R4_9ZZZZ</name>
<dbReference type="NCBIfam" id="TIGR03986">
    <property type="entry name" value="TIGR03986 family CRISPR-associated RAMP protein"/>
    <property type="match status" value="1"/>
</dbReference>
<dbReference type="PANTHER" id="PTHR35579">
    <property type="entry name" value="CRISPR SYSTEM CMS ENDORIBONUCLEASE CSM3"/>
    <property type="match status" value="1"/>
</dbReference>
<dbReference type="InterPro" id="IPR023825">
    <property type="entry name" value="CRISPR-assoc_RAMP_BGP1436"/>
</dbReference>
<evidence type="ECO:0000259" key="2">
    <source>
        <dbReference type="Pfam" id="PF03787"/>
    </source>
</evidence>
<evidence type="ECO:0000313" key="3">
    <source>
        <dbReference type="EMBL" id="KAA6329354.1"/>
    </source>
</evidence>
<keyword evidence="1" id="KW-0051">Antiviral defense</keyword>
<dbReference type="PANTHER" id="PTHR35579:SF3">
    <property type="entry name" value="CRISPR SYSTEM CMS ENDORIBONUCLEASE CSM3"/>
    <property type="match status" value="1"/>
</dbReference>
<dbReference type="GO" id="GO:0051607">
    <property type="term" value="P:defense response to virus"/>
    <property type="evidence" value="ECO:0007669"/>
    <property type="project" value="UniProtKB-KW"/>
</dbReference>
<accession>A0A5J4R7R4</accession>
<gene>
    <name evidence="3" type="ORF">EZS27_021833</name>
</gene>
<protein>
    <recommendedName>
        <fullName evidence="2">CRISPR type III-associated protein domain-containing protein</fullName>
    </recommendedName>
</protein>
<dbReference type="AlphaFoldDB" id="A0A5J4R7R4"/>
<sequence>MATMKAPFNFVPLSDNVYFPDWSEQISHDIPFEDGESGEIELKITAHSPIFVRNGHTKEDAEDKNETYKSFSKIDNNYFIPATSIKGAIRNVLEIMSFGKMSQINNHRYGLRDLQLKEDYLNFFQQSKVHCGWMTKNENEIIIADHGIPRRIAHTELDTLWSTNFSEEFKDNQLLKIEKNRTALYKIEKTENKPKSLFYKELEMNLKNAVDTRIMVRPTDKNSGLQGIIVLTGQPSARKDRIMSGDKKTVIKKASGKGFEFIFPIEKVTEYHLNAEEDSGVYQDFCFIYKDSTDWQYWRKKLEKGEKIPVFFSVGNNNICHFGLSYLYKLPYRHRVKDCLPELHKKSDYDLSECIFGSVGQENNKLKGRVQFSHAFLQSDTNKILQEEKKPYMASPKSSYYPIYLQQKGSNGYIDGNFVTMMSDTAKLKGWKRYPIREELSDFSIPEEGQEKNTSPFYSINKGAEFCCKVRFHNLRKIETGALLNAILLNEKAYHSIGFAKAYGYGQVKIEVISVIGCLHSIDSYISAFTKCMEKWILNYLKSKELKEMMSMSVPHETIIPLKYMELKEFVDCKRQKRNQKTKEIEQAGEYLEYYSNLIKNSPTVPLWIKSEAEITFAYKGFFEVRLIENEDTKTYELCKESNQKVNLKVGDKIEVKIMMRGSNIDKLKFIKKLS</sequence>
<reference evidence="3" key="1">
    <citation type="submission" date="2019-03" db="EMBL/GenBank/DDBJ databases">
        <title>Single cell metagenomics reveals metabolic interactions within the superorganism composed of flagellate Streblomastix strix and complex community of Bacteroidetes bacteria on its surface.</title>
        <authorList>
            <person name="Treitli S.C."/>
            <person name="Kolisko M."/>
            <person name="Husnik F."/>
            <person name="Keeling P."/>
            <person name="Hampl V."/>
        </authorList>
    </citation>
    <scope>NUCLEOTIDE SEQUENCE</scope>
    <source>
        <strain evidence="3">STM</strain>
    </source>
</reference>
<evidence type="ECO:0000256" key="1">
    <source>
        <dbReference type="ARBA" id="ARBA00023118"/>
    </source>
</evidence>
<proteinExistence type="predicted"/>